<dbReference type="NCBIfam" id="NF004231">
    <property type="entry name" value="PRK05679.1"/>
    <property type="match status" value="1"/>
</dbReference>
<dbReference type="InterPro" id="IPR011576">
    <property type="entry name" value="Pyridox_Oxase_N"/>
</dbReference>
<dbReference type="InterPro" id="IPR012349">
    <property type="entry name" value="Split_barrel_FMN-bd"/>
</dbReference>
<keyword evidence="10" id="KW-1185">Reference proteome</keyword>
<dbReference type="Gene3D" id="2.30.110.10">
    <property type="entry name" value="Electron Transport, Fmn-binding Protein, Chain A"/>
    <property type="match status" value="1"/>
</dbReference>
<comment type="caution">
    <text evidence="9">The sequence shown here is derived from an EMBL/GenBank/DDBJ whole genome shotgun (WGS) entry which is preliminary data.</text>
</comment>
<dbReference type="PANTHER" id="PTHR10851:SF0">
    <property type="entry name" value="PYRIDOXINE-5'-PHOSPHATE OXIDASE"/>
    <property type="match status" value="1"/>
</dbReference>
<organism evidence="9 10">
    <name type="scientific">Azospirillum oleiclasticum</name>
    <dbReference type="NCBI Taxonomy" id="2735135"/>
    <lineage>
        <taxon>Bacteria</taxon>
        <taxon>Pseudomonadati</taxon>
        <taxon>Pseudomonadota</taxon>
        <taxon>Alphaproteobacteria</taxon>
        <taxon>Rhodospirillales</taxon>
        <taxon>Azospirillaceae</taxon>
        <taxon>Azospirillum</taxon>
    </lineage>
</organism>
<dbReference type="EMBL" id="JABFDB010000039">
    <property type="protein sequence ID" value="NYZ24384.1"/>
    <property type="molecule type" value="Genomic_DNA"/>
</dbReference>
<accession>A0ABX2TJR7</accession>
<evidence type="ECO:0000259" key="7">
    <source>
        <dbReference type="Pfam" id="PF01243"/>
    </source>
</evidence>
<evidence type="ECO:0000259" key="8">
    <source>
        <dbReference type="Pfam" id="PF10590"/>
    </source>
</evidence>
<reference evidence="9 10" key="1">
    <citation type="submission" date="2020-05" db="EMBL/GenBank/DDBJ databases">
        <title>Azospirillum oleiclasticum sp. nov, a nitrogen-fixing and heavy crude oil-emulsifying bacterium isolated from the crude oil of Yumen Oilfield.</title>
        <authorList>
            <person name="Wu D."/>
            <person name="Cai M."/>
            <person name="Zhang X."/>
        </authorList>
    </citation>
    <scope>NUCLEOTIDE SEQUENCE [LARGE SCALE GENOMIC DNA]</scope>
    <source>
        <strain evidence="9 10">ROY-1-1-2</strain>
    </source>
</reference>
<dbReference type="Pfam" id="PF01243">
    <property type="entry name" value="PNPOx_N"/>
    <property type="match status" value="1"/>
</dbReference>
<dbReference type="PANTHER" id="PTHR10851">
    <property type="entry name" value="PYRIDOXINE-5-PHOSPHATE OXIDASE"/>
    <property type="match status" value="1"/>
</dbReference>
<evidence type="ECO:0000256" key="5">
    <source>
        <dbReference type="ARBA" id="ARBA00023002"/>
    </source>
</evidence>
<keyword evidence="4" id="KW-0288">FMN</keyword>
<dbReference type="SUPFAM" id="SSF50475">
    <property type="entry name" value="FMN-binding split barrel"/>
    <property type="match status" value="1"/>
</dbReference>
<dbReference type="InterPro" id="IPR019576">
    <property type="entry name" value="Pyridoxamine_oxidase_dimer_C"/>
</dbReference>
<comment type="similarity">
    <text evidence="2">Belongs to the pyridoxamine 5'-phosphate oxidase family.</text>
</comment>
<dbReference type="PIRSF" id="PIRSF000190">
    <property type="entry name" value="Pyd_amn-ph_oxd"/>
    <property type="match status" value="1"/>
</dbReference>
<gene>
    <name evidence="9" type="primary">pdxH</name>
    <name evidence="9" type="ORF">HND93_32165</name>
</gene>
<keyword evidence="3" id="KW-0285">Flavoprotein</keyword>
<evidence type="ECO:0000313" key="9">
    <source>
        <dbReference type="EMBL" id="NYZ24384.1"/>
    </source>
</evidence>
<evidence type="ECO:0000313" key="10">
    <source>
        <dbReference type="Proteomes" id="UP000584642"/>
    </source>
</evidence>
<protein>
    <submittedName>
        <fullName evidence="9">Pyridoxamine 5'-phosphate oxidase</fullName>
        <ecNumber evidence="9">1.4.3.5</ecNumber>
    </submittedName>
</protein>
<comment type="cofactor">
    <cofactor evidence="1">
        <name>FMN</name>
        <dbReference type="ChEBI" id="CHEBI:58210"/>
    </cofactor>
</comment>
<evidence type="ECO:0000256" key="3">
    <source>
        <dbReference type="ARBA" id="ARBA00022630"/>
    </source>
</evidence>
<dbReference type="InterPro" id="IPR000659">
    <property type="entry name" value="Pyridox_Oxase"/>
</dbReference>
<evidence type="ECO:0000256" key="4">
    <source>
        <dbReference type="ARBA" id="ARBA00022643"/>
    </source>
</evidence>
<dbReference type="GO" id="GO:0004733">
    <property type="term" value="F:pyridoxamine phosphate oxidase activity"/>
    <property type="evidence" value="ECO:0007669"/>
    <property type="project" value="UniProtKB-EC"/>
</dbReference>
<feature type="domain" description="Pyridoxamine 5'-phosphate oxidase N-terminal" evidence="7">
    <location>
        <begin position="53"/>
        <end position="155"/>
    </location>
</feature>
<evidence type="ECO:0000256" key="6">
    <source>
        <dbReference type="ARBA" id="ARBA00023096"/>
    </source>
</evidence>
<sequence length="221" mass="24405">MTTATTPAPPAVGALRARLRREGIDEAALGPDPLAAFRSWHAVWVATGPFDPMAATLATVDTEGRPSLRVMDLVTVDHGFVFVTHGESRKAMEMEAHPHVALCFAWLEIGRHVRVGGRVERLTGAEADAAFLALPASIRLVASATRQSDVIRDRADLQRLLDDARSRHQGGEIGRPDGWAGFRCVPREMEFWQQRPDDLQDRIHYRRAASDGAWSVERLSP</sequence>
<dbReference type="EC" id="1.4.3.5" evidence="9"/>
<keyword evidence="5 9" id="KW-0560">Oxidoreductase</keyword>
<dbReference type="Pfam" id="PF10590">
    <property type="entry name" value="PNP_phzG_C"/>
    <property type="match status" value="1"/>
</dbReference>
<dbReference type="Proteomes" id="UP000584642">
    <property type="component" value="Unassembled WGS sequence"/>
</dbReference>
<dbReference type="RefSeq" id="WP_180286153.1">
    <property type="nucleotide sequence ID" value="NZ_JABFDB010000039.1"/>
</dbReference>
<feature type="domain" description="Pyridoxine 5'-phosphate oxidase dimerisation C-terminal" evidence="8">
    <location>
        <begin position="179"/>
        <end position="221"/>
    </location>
</feature>
<keyword evidence="6" id="KW-0664">Pyridoxine biosynthesis</keyword>
<evidence type="ECO:0000256" key="1">
    <source>
        <dbReference type="ARBA" id="ARBA00001917"/>
    </source>
</evidence>
<proteinExistence type="inferred from homology"/>
<evidence type="ECO:0000256" key="2">
    <source>
        <dbReference type="ARBA" id="ARBA00007301"/>
    </source>
</evidence>
<name>A0ABX2TJR7_9PROT</name>